<evidence type="ECO:0000313" key="3">
    <source>
        <dbReference type="Proteomes" id="UP000735302"/>
    </source>
</evidence>
<dbReference type="Pfam" id="PF17517">
    <property type="entry name" value="IgGFc_binding"/>
    <property type="match status" value="1"/>
</dbReference>
<dbReference type="Proteomes" id="UP000735302">
    <property type="component" value="Unassembled WGS sequence"/>
</dbReference>
<feature type="domain" description="IgGFc-binding protein N-terminal" evidence="1">
    <location>
        <begin position="8"/>
        <end position="164"/>
    </location>
</feature>
<evidence type="ECO:0000259" key="1">
    <source>
        <dbReference type="Pfam" id="PF17517"/>
    </source>
</evidence>
<reference evidence="2 3" key="1">
    <citation type="journal article" date="2021" name="Elife">
        <title>Chloroplast acquisition without the gene transfer in kleptoplastic sea slugs, Plakobranchus ocellatus.</title>
        <authorList>
            <person name="Maeda T."/>
            <person name="Takahashi S."/>
            <person name="Yoshida T."/>
            <person name="Shimamura S."/>
            <person name="Takaki Y."/>
            <person name="Nagai Y."/>
            <person name="Toyoda A."/>
            <person name="Suzuki Y."/>
            <person name="Arimoto A."/>
            <person name="Ishii H."/>
            <person name="Satoh N."/>
            <person name="Nishiyama T."/>
            <person name="Hasebe M."/>
            <person name="Maruyama T."/>
            <person name="Minagawa J."/>
            <person name="Obokata J."/>
            <person name="Shigenobu S."/>
        </authorList>
    </citation>
    <scope>NUCLEOTIDE SEQUENCE [LARGE SCALE GENOMIC DNA]</scope>
</reference>
<evidence type="ECO:0000313" key="2">
    <source>
        <dbReference type="EMBL" id="GFO40131.1"/>
    </source>
</evidence>
<dbReference type="AlphaFoldDB" id="A0AAV4D7W4"/>
<keyword evidence="3" id="KW-1185">Reference proteome</keyword>
<gene>
    <name evidence="2" type="ORF">PoB_006663600</name>
</gene>
<organism evidence="2 3">
    <name type="scientific">Plakobranchus ocellatus</name>
    <dbReference type="NCBI Taxonomy" id="259542"/>
    <lineage>
        <taxon>Eukaryota</taxon>
        <taxon>Metazoa</taxon>
        <taxon>Spiralia</taxon>
        <taxon>Lophotrochozoa</taxon>
        <taxon>Mollusca</taxon>
        <taxon>Gastropoda</taxon>
        <taxon>Heterobranchia</taxon>
        <taxon>Euthyneura</taxon>
        <taxon>Panpulmonata</taxon>
        <taxon>Sacoglossa</taxon>
        <taxon>Placobranchoidea</taxon>
        <taxon>Plakobranchidae</taxon>
        <taxon>Plakobranchus</taxon>
    </lineage>
</organism>
<comment type="caution">
    <text evidence="2">The sequence shown here is derived from an EMBL/GenBank/DDBJ whole genome shotgun (WGS) entry which is preliminary data.</text>
</comment>
<sequence length="179" mass="20003">MKVIVICDVSFSGHHLIASKPVLVQVGYENIVSKGAKPGPTKRLHFEETVLPVEQWSQDYVCVGVPGSLRVLSSSPNVTVTVVDCSLNQTKSNTFLLKTVGSFIEVKMNADCPVRIKSSEPVHILQHFQGQNLQHEFMFNVVAIEKFLPLYTVWIPVEQLYIVIQVPHLDGLYFLGENV</sequence>
<dbReference type="InterPro" id="IPR035234">
    <property type="entry name" value="IgGFc-bd_N"/>
</dbReference>
<proteinExistence type="predicted"/>
<accession>A0AAV4D7W4</accession>
<protein>
    <submittedName>
        <fullName evidence="2">IgG Fc-binding protein</fullName>
    </submittedName>
</protein>
<name>A0AAV4D7W4_9GAST</name>
<dbReference type="EMBL" id="BLXT01007586">
    <property type="protein sequence ID" value="GFO40131.1"/>
    <property type="molecule type" value="Genomic_DNA"/>
</dbReference>